<keyword evidence="5 10" id="KW-0460">Magnesium</keyword>
<dbReference type="GO" id="GO:0043571">
    <property type="term" value="P:maintenance of CRISPR repeat elements"/>
    <property type="evidence" value="ECO:0007669"/>
    <property type="project" value="UniProtKB-UniRule"/>
</dbReference>
<dbReference type="NCBIfam" id="TIGR03640">
    <property type="entry name" value="cas1_DVULG"/>
    <property type="match status" value="1"/>
</dbReference>
<dbReference type="GO" id="GO:0046872">
    <property type="term" value="F:metal ion binding"/>
    <property type="evidence" value="ECO:0007669"/>
    <property type="project" value="UniProtKB-UniRule"/>
</dbReference>
<dbReference type="EC" id="3.1.-.-" evidence="10"/>
<sequence>MPELIKNTLYILTPGSSVHLDHDAVRVFHPENGAKRLPLVRIDHVVAFGGVNLTDDFLHRCAADQRSVTWLTSNGRFRARVIGPQGGNPLLRVAQHDALREPDRRAAVARAFVAGKLHNTRQVLLRAAADARTTRQQALRATASAIADDLAKLPDTNNINVILGIEGQAAKRYVATWRHLLVDHAQVTAPTHRISRPPTDPVNAALSFGYGMLRIAVHGALEHVGLDPYIGYLHGIRPGKPALALDLMEEMRHLQVDRMVFTAFNRRQLTPHHFTQHPGGAHEINDDGRRAYLTLWSEARARPWAHRQLGRDIPAAVLPLIQARLLARHLRSDTPHYNPWSPA</sequence>
<feature type="binding site" evidence="10">
    <location>
        <position position="166"/>
    </location>
    <ligand>
        <name>Mn(2+)</name>
        <dbReference type="ChEBI" id="CHEBI:29035"/>
    </ligand>
</feature>
<keyword evidence="3 10" id="KW-0255">Endonuclease</keyword>
<evidence type="ECO:0000256" key="10">
    <source>
        <dbReference type="HAMAP-Rule" id="MF_01470"/>
    </source>
</evidence>
<organism evidence="11">
    <name type="scientific">Salinispora pacifica</name>
    <dbReference type="NCBI Taxonomy" id="351187"/>
    <lineage>
        <taxon>Bacteria</taxon>
        <taxon>Bacillati</taxon>
        <taxon>Actinomycetota</taxon>
        <taxon>Actinomycetes</taxon>
        <taxon>Micromonosporales</taxon>
        <taxon>Micromonosporaceae</taxon>
        <taxon>Salinispora</taxon>
    </lineage>
</organism>
<dbReference type="InterPro" id="IPR019856">
    <property type="entry name" value="CRISPR-assoc_Cas1_DVULG"/>
</dbReference>
<protein>
    <recommendedName>
        <fullName evidence="10">CRISPR-associated endonuclease Cas1</fullName>
        <ecNumber evidence="10">3.1.-.-</ecNumber>
    </recommendedName>
</protein>
<evidence type="ECO:0000256" key="4">
    <source>
        <dbReference type="ARBA" id="ARBA00022801"/>
    </source>
</evidence>
<evidence type="ECO:0000256" key="5">
    <source>
        <dbReference type="ARBA" id="ARBA00022842"/>
    </source>
</evidence>
<evidence type="ECO:0000313" key="12">
    <source>
        <dbReference type="EMBL" id="AIZ06608.1"/>
    </source>
</evidence>
<dbReference type="PANTHER" id="PTHR34353:SF2">
    <property type="entry name" value="CRISPR-ASSOCIATED ENDONUCLEASE CAS1 1"/>
    <property type="match status" value="1"/>
</dbReference>
<keyword evidence="1 10" id="KW-0540">Nuclease</keyword>
<evidence type="ECO:0000256" key="9">
    <source>
        <dbReference type="ARBA" id="ARBA00038592"/>
    </source>
</evidence>
<reference evidence="11" key="1">
    <citation type="journal article" date="2014" name="BMC Genomics">
        <title>CRISPR-Cas systems in the marine actinomycete Salinispora: linkages with phage defense, microdiversity and biogeography.</title>
        <authorList>
            <person name="Wietz M."/>
            <person name="Millan-Aguinaga N."/>
            <person name="Jensen P.R."/>
        </authorList>
    </citation>
    <scope>NUCLEOTIDE SEQUENCE</scope>
    <source>
        <strain evidence="12">CNY331</strain>
        <strain evidence="11">DSM 45549</strain>
    </source>
</reference>
<evidence type="ECO:0000256" key="3">
    <source>
        <dbReference type="ARBA" id="ARBA00022759"/>
    </source>
</evidence>
<dbReference type="InterPro" id="IPR002729">
    <property type="entry name" value="CRISPR-assoc_Cas1"/>
</dbReference>
<proteinExistence type="inferred from homology"/>
<evidence type="ECO:0000313" key="11">
    <source>
        <dbReference type="EMBL" id="AIZ06601.1"/>
    </source>
</evidence>
<evidence type="ECO:0000256" key="8">
    <source>
        <dbReference type="ARBA" id="ARBA00023211"/>
    </source>
</evidence>
<keyword evidence="2 10" id="KW-0479">Metal-binding</keyword>
<feature type="binding site" evidence="10">
    <location>
        <position position="234"/>
    </location>
    <ligand>
        <name>Mn(2+)</name>
        <dbReference type="ChEBI" id="CHEBI:29035"/>
    </ligand>
</feature>
<dbReference type="Gene3D" id="1.20.120.920">
    <property type="entry name" value="CRISPR-associated endonuclease Cas1, C-terminal domain"/>
    <property type="match status" value="1"/>
</dbReference>
<keyword evidence="8 10" id="KW-0464">Manganese</keyword>
<dbReference type="EMBL" id="KM527059">
    <property type="protein sequence ID" value="AIZ06608.1"/>
    <property type="molecule type" value="Genomic_DNA"/>
</dbReference>
<dbReference type="GO" id="GO:0016787">
    <property type="term" value="F:hydrolase activity"/>
    <property type="evidence" value="ECO:0007669"/>
    <property type="project" value="UniProtKB-KW"/>
</dbReference>
<comment type="cofactor">
    <cofactor evidence="10">
        <name>Mg(2+)</name>
        <dbReference type="ChEBI" id="CHEBI:18420"/>
    </cofactor>
    <cofactor evidence="10">
        <name>Mn(2+)</name>
        <dbReference type="ChEBI" id="CHEBI:29035"/>
    </cofactor>
</comment>
<dbReference type="NCBIfam" id="TIGR00287">
    <property type="entry name" value="cas1"/>
    <property type="match status" value="1"/>
</dbReference>
<dbReference type="InterPro" id="IPR042211">
    <property type="entry name" value="CRISPR-assoc_Cas1_N"/>
</dbReference>
<dbReference type="PANTHER" id="PTHR34353">
    <property type="entry name" value="CRISPR-ASSOCIATED ENDONUCLEASE CAS1 1"/>
    <property type="match status" value="1"/>
</dbReference>
<dbReference type="Gene3D" id="3.100.10.20">
    <property type="entry name" value="CRISPR-associated endonuclease Cas1, N-terminal domain"/>
    <property type="match status" value="1"/>
</dbReference>
<dbReference type="InterPro" id="IPR050646">
    <property type="entry name" value="Cas1"/>
</dbReference>
<feature type="binding site" evidence="10">
    <location>
        <position position="249"/>
    </location>
    <ligand>
        <name>Mn(2+)</name>
        <dbReference type="ChEBI" id="CHEBI:29035"/>
    </ligand>
</feature>
<accession>A0A0A7HK57</accession>
<dbReference type="GO" id="GO:0004520">
    <property type="term" value="F:DNA endonuclease activity"/>
    <property type="evidence" value="ECO:0007669"/>
    <property type="project" value="InterPro"/>
</dbReference>
<dbReference type="GO" id="GO:0051607">
    <property type="term" value="P:defense response to virus"/>
    <property type="evidence" value="ECO:0007669"/>
    <property type="project" value="UniProtKB-UniRule"/>
</dbReference>
<evidence type="ECO:0000256" key="1">
    <source>
        <dbReference type="ARBA" id="ARBA00022722"/>
    </source>
</evidence>
<dbReference type="EMBL" id="KM527028">
    <property type="protein sequence ID" value="AIZ06601.1"/>
    <property type="molecule type" value="Genomic_DNA"/>
</dbReference>
<dbReference type="HAMAP" id="MF_01470">
    <property type="entry name" value="Cas1"/>
    <property type="match status" value="1"/>
</dbReference>
<comment type="subunit">
    <text evidence="9 10">Homodimer, forms a heterotetramer with a Cas2 homodimer.</text>
</comment>
<evidence type="ECO:0000256" key="6">
    <source>
        <dbReference type="ARBA" id="ARBA00023118"/>
    </source>
</evidence>
<comment type="function">
    <text evidence="10">CRISPR (clustered regularly interspaced short palindromic repeat), is an adaptive immune system that provides protection against mobile genetic elements (viruses, transposable elements and conjugative plasmids). CRISPR clusters contain spacers, sequences complementary to antecedent mobile elements, and target invading nucleic acids. CRISPR clusters are transcribed and processed into CRISPR RNA (crRNA). Acts as a dsDNA endonuclease. Involved in the integration of spacer DNA into the CRISPR cassette.</text>
</comment>
<evidence type="ECO:0000256" key="7">
    <source>
        <dbReference type="ARBA" id="ARBA00023125"/>
    </source>
</evidence>
<dbReference type="GO" id="GO:0003677">
    <property type="term" value="F:DNA binding"/>
    <property type="evidence" value="ECO:0007669"/>
    <property type="project" value="UniProtKB-KW"/>
</dbReference>
<dbReference type="InterPro" id="IPR042206">
    <property type="entry name" value="CRISPR-assoc_Cas1_C"/>
</dbReference>
<dbReference type="AlphaFoldDB" id="A0A0A7HK57"/>
<gene>
    <name evidence="10 11" type="primary">cas1</name>
</gene>
<keyword evidence="4 10" id="KW-0378">Hydrolase</keyword>
<keyword evidence="6 10" id="KW-0051">Antiviral defense</keyword>
<keyword evidence="7 10" id="KW-0238">DNA-binding</keyword>
<name>A0A0A7HK57_SALPI</name>
<comment type="similarity">
    <text evidence="10">Belongs to the CRISPR-associated endonuclease Cas1 family.</text>
</comment>
<dbReference type="Pfam" id="PF01867">
    <property type="entry name" value="Cas_Cas1"/>
    <property type="match status" value="1"/>
</dbReference>
<evidence type="ECO:0000256" key="2">
    <source>
        <dbReference type="ARBA" id="ARBA00022723"/>
    </source>
</evidence>